<dbReference type="InterPro" id="IPR012349">
    <property type="entry name" value="Split_barrel_FMN-bd"/>
</dbReference>
<dbReference type="Gene3D" id="2.30.110.10">
    <property type="entry name" value="Electron Transport, Fmn-binding Protein, Chain A"/>
    <property type="match status" value="1"/>
</dbReference>
<dbReference type="PANTHER" id="PTHR35176:SF4">
    <property type="entry name" value="PYRIDOXAMINE 5'-PHOSPHATE OXIDASE-RELATED FMN-BINDING"/>
    <property type="match status" value="1"/>
</dbReference>
<protein>
    <submittedName>
        <fullName evidence="3">Pyridoxamine 5'-phosphate oxidase family protein</fullName>
    </submittedName>
</protein>
<reference evidence="3 4" key="1">
    <citation type="submission" date="2021-05" db="EMBL/GenBank/DDBJ databases">
        <title>Direct Submission.</title>
        <authorList>
            <person name="Li K."/>
            <person name="Gao J."/>
        </authorList>
    </citation>
    <scope>NUCLEOTIDE SEQUENCE [LARGE SCALE GENOMIC DNA]</scope>
    <source>
        <strain evidence="3 4">Mg02</strain>
    </source>
</reference>
<dbReference type="RefSeq" id="WP_220561442.1">
    <property type="nucleotide sequence ID" value="NZ_CP074133.1"/>
</dbReference>
<organism evidence="3 4">
    <name type="scientific">Nocardiopsis changdeensis</name>
    <dbReference type="NCBI Taxonomy" id="2831969"/>
    <lineage>
        <taxon>Bacteria</taxon>
        <taxon>Bacillati</taxon>
        <taxon>Actinomycetota</taxon>
        <taxon>Actinomycetes</taxon>
        <taxon>Streptosporangiales</taxon>
        <taxon>Nocardiopsidaceae</taxon>
        <taxon>Nocardiopsis</taxon>
    </lineage>
</organism>
<dbReference type="Pfam" id="PF01243">
    <property type="entry name" value="PNPOx_N"/>
    <property type="match status" value="1"/>
</dbReference>
<evidence type="ECO:0000256" key="1">
    <source>
        <dbReference type="ARBA" id="ARBA00023002"/>
    </source>
</evidence>
<feature type="domain" description="Pyridoxamine 5'-phosphate oxidase N-terminal" evidence="2">
    <location>
        <begin position="22"/>
        <end position="127"/>
    </location>
</feature>
<evidence type="ECO:0000313" key="4">
    <source>
        <dbReference type="Proteomes" id="UP000676079"/>
    </source>
</evidence>
<dbReference type="PANTHER" id="PTHR35176">
    <property type="entry name" value="HEME OXYGENASE HI_0854-RELATED"/>
    <property type="match status" value="1"/>
</dbReference>
<dbReference type="SUPFAM" id="SSF50475">
    <property type="entry name" value="FMN-binding split barrel"/>
    <property type="match status" value="1"/>
</dbReference>
<proteinExistence type="predicted"/>
<dbReference type="EMBL" id="CP074133">
    <property type="protein sequence ID" value="QUX20248.1"/>
    <property type="molecule type" value="Genomic_DNA"/>
</dbReference>
<sequence>MSTFPNPQARPLTGRGPADWQEALARLSRGAGAAWLTAVRPDGSPHTRPVLAVWVDGQPFFASGAGTAKSRLLAGAPRVSLACTVAGMDAVVEGTAEPVRDRDRLAWVAAAYAEHHGWAPVPGEGELTGPEGAPTAGPPPYGVYTVVPSDVYAFPTDEDGPAPTRWRFDVWP</sequence>
<evidence type="ECO:0000259" key="2">
    <source>
        <dbReference type="Pfam" id="PF01243"/>
    </source>
</evidence>
<dbReference type="InterPro" id="IPR052019">
    <property type="entry name" value="F420H2_bilvrd_red/Heme_oxyg"/>
</dbReference>
<keyword evidence="1" id="KW-0560">Oxidoreductase</keyword>
<name>A0ABX8BHC7_9ACTN</name>
<dbReference type="InterPro" id="IPR011576">
    <property type="entry name" value="Pyridox_Oxase_N"/>
</dbReference>
<accession>A0ABX8BHC7</accession>
<evidence type="ECO:0000313" key="3">
    <source>
        <dbReference type="EMBL" id="QUX20248.1"/>
    </source>
</evidence>
<dbReference type="Proteomes" id="UP000676079">
    <property type="component" value="Chromosome"/>
</dbReference>
<keyword evidence="4" id="KW-1185">Reference proteome</keyword>
<gene>
    <name evidence="3" type="ORF">KGD84_17075</name>
</gene>